<feature type="region of interest" description="Disordered" evidence="8">
    <location>
        <begin position="134"/>
        <end position="164"/>
    </location>
</feature>
<keyword evidence="5" id="KW-0862">Zinc</keyword>
<evidence type="ECO:0000256" key="4">
    <source>
        <dbReference type="ARBA" id="ARBA00022771"/>
    </source>
</evidence>
<dbReference type="Gene3D" id="3.30.160.60">
    <property type="entry name" value="Classic Zinc Finger"/>
    <property type="match status" value="3"/>
</dbReference>
<accession>A0A1L3KQ06</accession>
<evidence type="ECO:0000259" key="9">
    <source>
        <dbReference type="PROSITE" id="PS50157"/>
    </source>
</evidence>
<name>A0A1L3KQ06_MESNU</name>
<keyword evidence="4 7" id="KW-0863">Zinc-finger</keyword>
<sequence length="282" mass="31327">MTTLSHFQGDINSTMDMSMDATTAAECLLAIAASKPNCKPPEFMETCNDDGVFSPDGVSTGSHHMSEQSGLHPHSHSSLFMVARILADLEKYRPRHEIPSPTSDCPSPPPIINGPYDGLSNALASNFDAFAPSPQRGDYTNLTVTQGKQRNRRSKQSQSLNSVKKHHCHYHGCDKVYGKSSHLKAHLRTHTGERPFPCNWQDCNKRFARSDELARHYRTHTGEKRFACPLCEKRFMRSDHLMKHARRHAEFHPSMIKRPGSAASSLASEGSHSPCSSPAHSP</sequence>
<dbReference type="InterPro" id="IPR036236">
    <property type="entry name" value="Znf_C2H2_sf"/>
</dbReference>
<dbReference type="PROSITE" id="PS00028">
    <property type="entry name" value="ZINC_FINGER_C2H2_1"/>
    <property type="match status" value="3"/>
</dbReference>
<dbReference type="PANTHER" id="PTHR23235:SF174">
    <property type="entry name" value="CABUT, ISOFORM A"/>
    <property type="match status" value="1"/>
</dbReference>
<evidence type="ECO:0000256" key="8">
    <source>
        <dbReference type="SAM" id="MobiDB-lite"/>
    </source>
</evidence>
<organism evidence="10">
    <name type="scientific">Mesocentrotus nudus</name>
    <name type="common">Sea urchin</name>
    <name type="synonym">Strongylocentrotus nudus</name>
    <dbReference type="NCBI Taxonomy" id="7666"/>
    <lineage>
        <taxon>Eukaryota</taxon>
        <taxon>Metazoa</taxon>
        <taxon>Echinodermata</taxon>
        <taxon>Eleutherozoa</taxon>
        <taxon>Echinozoa</taxon>
        <taxon>Echinoidea</taxon>
        <taxon>Euechinoidea</taxon>
        <taxon>Echinacea</taxon>
        <taxon>Camarodonta</taxon>
        <taxon>Echinidea</taxon>
        <taxon>Strongylocentrotidae</taxon>
        <taxon>Mesocentrotus</taxon>
    </lineage>
</organism>
<dbReference type="GO" id="GO:0000978">
    <property type="term" value="F:RNA polymerase II cis-regulatory region sequence-specific DNA binding"/>
    <property type="evidence" value="ECO:0007669"/>
    <property type="project" value="TreeGrafter"/>
</dbReference>
<feature type="compositionally biased region" description="Polar residues" evidence="8">
    <location>
        <begin position="138"/>
        <end position="148"/>
    </location>
</feature>
<gene>
    <name evidence="10" type="primary">KLF13</name>
</gene>
<dbReference type="GO" id="GO:0008270">
    <property type="term" value="F:zinc ion binding"/>
    <property type="evidence" value="ECO:0007669"/>
    <property type="project" value="UniProtKB-KW"/>
</dbReference>
<reference evidence="10" key="1">
    <citation type="submission" date="2015-11" db="EMBL/GenBank/DDBJ databases">
        <authorList>
            <person name="Zhang Y."/>
            <person name="Guo Z."/>
        </authorList>
    </citation>
    <scope>NUCLEOTIDE SEQUENCE</scope>
</reference>
<dbReference type="FunFam" id="3.30.160.60:FF:000521">
    <property type="entry name" value="Krueppel-like factor 9"/>
    <property type="match status" value="1"/>
</dbReference>
<dbReference type="GO" id="GO:0000981">
    <property type="term" value="F:DNA-binding transcription factor activity, RNA polymerase II-specific"/>
    <property type="evidence" value="ECO:0007669"/>
    <property type="project" value="TreeGrafter"/>
</dbReference>
<dbReference type="SMART" id="SM00355">
    <property type="entry name" value="ZnF_C2H2"/>
    <property type="match status" value="3"/>
</dbReference>
<keyword evidence="2" id="KW-0479">Metal-binding</keyword>
<dbReference type="FunFam" id="3.30.160.60:FF:000018">
    <property type="entry name" value="Krueppel-like factor 15"/>
    <property type="match status" value="1"/>
</dbReference>
<dbReference type="PANTHER" id="PTHR23235">
    <property type="entry name" value="KRUEPPEL-LIKE TRANSCRIPTION FACTOR"/>
    <property type="match status" value="1"/>
</dbReference>
<protein>
    <submittedName>
        <fullName evidence="10">Krueppel-like factor 13</fullName>
    </submittedName>
</protein>
<feature type="region of interest" description="Disordered" evidence="8">
    <location>
        <begin position="253"/>
        <end position="282"/>
    </location>
</feature>
<dbReference type="AlphaFoldDB" id="A0A1L3KQ06"/>
<feature type="domain" description="C2H2-type" evidence="9">
    <location>
        <begin position="196"/>
        <end position="225"/>
    </location>
</feature>
<dbReference type="PROSITE" id="PS50157">
    <property type="entry name" value="ZINC_FINGER_C2H2_2"/>
    <property type="match status" value="3"/>
</dbReference>
<keyword evidence="3" id="KW-0677">Repeat</keyword>
<evidence type="ECO:0000256" key="1">
    <source>
        <dbReference type="ARBA" id="ARBA00004123"/>
    </source>
</evidence>
<evidence type="ECO:0000256" key="2">
    <source>
        <dbReference type="ARBA" id="ARBA00022723"/>
    </source>
</evidence>
<dbReference type="GO" id="GO:0005634">
    <property type="term" value="C:nucleus"/>
    <property type="evidence" value="ECO:0007669"/>
    <property type="project" value="UniProtKB-SubCell"/>
</dbReference>
<comment type="subcellular location">
    <subcellularLocation>
        <location evidence="1">Nucleus</location>
    </subcellularLocation>
</comment>
<proteinExistence type="evidence at transcript level"/>
<evidence type="ECO:0000313" key="10">
    <source>
        <dbReference type="EMBL" id="APG79782.1"/>
    </source>
</evidence>
<dbReference type="EMBL" id="KU058874">
    <property type="protein sequence ID" value="APG79782.1"/>
    <property type="molecule type" value="mRNA"/>
</dbReference>
<dbReference type="InterPro" id="IPR013087">
    <property type="entry name" value="Znf_C2H2_type"/>
</dbReference>
<evidence type="ECO:0000256" key="3">
    <source>
        <dbReference type="ARBA" id="ARBA00022737"/>
    </source>
</evidence>
<evidence type="ECO:0000256" key="7">
    <source>
        <dbReference type="PROSITE-ProRule" id="PRU00042"/>
    </source>
</evidence>
<dbReference type="Pfam" id="PF00096">
    <property type="entry name" value="zf-C2H2"/>
    <property type="match status" value="2"/>
</dbReference>
<feature type="domain" description="C2H2-type" evidence="9">
    <location>
        <begin position="226"/>
        <end position="253"/>
    </location>
</feature>
<evidence type="ECO:0000256" key="5">
    <source>
        <dbReference type="ARBA" id="ARBA00022833"/>
    </source>
</evidence>
<feature type="domain" description="C2H2-type" evidence="9">
    <location>
        <begin position="166"/>
        <end position="195"/>
    </location>
</feature>
<keyword evidence="6" id="KW-0539">Nucleus</keyword>
<dbReference type="SUPFAM" id="SSF57667">
    <property type="entry name" value="beta-beta-alpha zinc fingers"/>
    <property type="match status" value="1"/>
</dbReference>
<feature type="compositionally biased region" description="Low complexity" evidence="8">
    <location>
        <begin position="261"/>
        <end position="282"/>
    </location>
</feature>
<evidence type="ECO:0000256" key="6">
    <source>
        <dbReference type="ARBA" id="ARBA00023242"/>
    </source>
</evidence>